<feature type="compositionally biased region" description="Basic and acidic residues" evidence="2">
    <location>
        <begin position="939"/>
        <end position="949"/>
    </location>
</feature>
<evidence type="ECO:0000313" key="4">
    <source>
        <dbReference type="EMBL" id="PPQ81486.1"/>
    </source>
</evidence>
<protein>
    <recommendedName>
        <fullName evidence="3">CxC1-like cysteine cluster associated with KDZ transposases domain-containing protein</fullName>
    </recommendedName>
</protein>
<dbReference type="InParanoid" id="A0A409WSN8"/>
<keyword evidence="5" id="KW-1185">Reference proteome</keyword>
<dbReference type="STRING" id="231916.A0A409WSN8"/>
<comment type="caution">
    <text evidence="4">The sequence shown here is derived from an EMBL/GenBank/DDBJ whole genome shotgun (WGS) entry which is preliminary data.</text>
</comment>
<dbReference type="Pfam" id="PF18758">
    <property type="entry name" value="KDZ"/>
    <property type="match status" value="1"/>
</dbReference>
<dbReference type="AlphaFoldDB" id="A0A409WSN8"/>
<dbReference type="OrthoDB" id="3237105at2759"/>
<dbReference type="Proteomes" id="UP000284706">
    <property type="component" value="Unassembled WGS sequence"/>
</dbReference>
<feature type="region of interest" description="Disordered" evidence="2">
    <location>
        <begin position="359"/>
        <end position="379"/>
    </location>
</feature>
<evidence type="ECO:0000256" key="2">
    <source>
        <dbReference type="SAM" id="MobiDB-lite"/>
    </source>
</evidence>
<feature type="region of interest" description="Disordered" evidence="2">
    <location>
        <begin position="939"/>
        <end position="958"/>
    </location>
</feature>
<dbReference type="PANTHER" id="PTHR33096:SF1">
    <property type="entry name" value="CXC1-LIKE CYSTEINE CLUSTER ASSOCIATED WITH KDZ TRANSPOSASES DOMAIN-CONTAINING PROTEIN"/>
    <property type="match status" value="1"/>
</dbReference>
<dbReference type="EMBL" id="NHYE01004863">
    <property type="protein sequence ID" value="PPQ81486.1"/>
    <property type="molecule type" value="Genomic_DNA"/>
</dbReference>
<evidence type="ECO:0000313" key="5">
    <source>
        <dbReference type="Proteomes" id="UP000284706"/>
    </source>
</evidence>
<feature type="domain" description="CxC1-like cysteine cluster associated with KDZ transposases" evidence="3">
    <location>
        <begin position="143"/>
        <end position="219"/>
    </location>
</feature>
<gene>
    <name evidence="4" type="ORF">CVT26_011653</name>
</gene>
<name>A0A409WSN8_9AGAR</name>
<feature type="coiled-coil region" evidence="1">
    <location>
        <begin position="622"/>
        <end position="734"/>
    </location>
</feature>
<dbReference type="PANTHER" id="PTHR33096">
    <property type="entry name" value="CXC2 DOMAIN-CONTAINING PROTEIN"/>
    <property type="match status" value="1"/>
</dbReference>
<organism evidence="4 5">
    <name type="scientific">Gymnopilus dilepis</name>
    <dbReference type="NCBI Taxonomy" id="231916"/>
    <lineage>
        <taxon>Eukaryota</taxon>
        <taxon>Fungi</taxon>
        <taxon>Dikarya</taxon>
        <taxon>Basidiomycota</taxon>
        <taxon>Agaricomycotina</taxon>
        <taxon>Agaricomycetes</taxon>
        <taxon>Agaricomycetidae</taxon>
        <taxon>Agaricales</taxon>
        <taxon>Agaricineae</taxon>
        <taxon>Hymenogastraceae</taxon>
        <taxon>Gymnopilus</taxon>
    </lineage>
</organism>
<evidence type="ECO:0000259" key="3">
    <source>
        <dbReference type="Pfam" id="PF18802"/>
    </source>
</evidence>
<feature type="region of interest" description="Disordered" evidence="2">
    <location>
        <begin position="266"/>
        <end position="290"/>
    </location>
</feature>
<sequence>MSSRVYRRGPRKEEPAVLQQPGLIPEKEHPFAHRPQPLQGRVHAPAGIFYQVGPSNADREVDLVAALDDVEEDQLDDELDGLEETDERFRARRKREQQWRKWSEEVIPNMLEPYVSLLHESDSLRDLTAARNRKLCEGCGHSTLEVSCVYFDKIEKVMLCTCKEPALQLLSLGLFPCAPSRPTLAVDLNMLDLVRNLFLNSAPNITAWSETLEGFLSARKFKLTTRDTLRKRFGNALQWYATLEDMKNCQLRKTIDAIRTNIAPIIGNHEDGELPQTEPADGQPEEPVRDRPSEYLRERCPACFGGSNWHSPDEIVDAIVCIDACFTQKRRKSQAKTSSVPHDHPSTVFIPPAAVADTQSRVENVRPAPKPKEPVPDGFEPGMKVSSAILDECHESFQAADSNRVKASTKFFADTGLMGLLCRHDRVLWLVNMTSAGEKQYYALCLLEQLFKHIPAAMRIGVLYDIGCQLHRSCVKHGFLENVLDRIVFGISVFHAYGHQWPCQIIYHPRKCPGFGLTDGEGCERFWSSIKSLIPSLRVSGYYTRIYTIDTKVRHLDNTSLLVMGKWLRRKWIMTVERKDEASEILDTVYSQDISEDTLRAQWADQVQEQTRPLPRQSKNLADKELQSILLLKNQVREYEKDIAVYEAKLGGQDGDFSVVDLEEDLQALRLKLRNANRAIKDKTAKLSVTEQANLKKLLGNNFLRIRMNALAVKQRIRERLRQRKFELESLEKSYRKTVNRLKLEAHAGQQLKRKEPGIQNLARKYNKLCQDMEQLIRNRQAPKGAQVPSQIEVSSLFKLDVDDEIWQDLGLTSDLDDSSNIPQWLGNELIRRGIKALLLHDLCSEEEHRLIKERKALQEWFIEEWNLSNLGHKDAEESGFTDLAYQFKSRKDQLLHICLSWEPALRGIPCDLPDSWGPSIQELFDARRYEVNEQVIRRAEENPGEHNNESSSDDESFEDEIVNINDYEEADILDTMEEAGFADGFRI</sequence>
<dbReference type="Pfam" id="PF18802">
    <property type="entry name" value="CxC1"/>
    <property type="match status" value="1"/>
</dbReference>
<dbReference type="InterPro" id="IPR041320">
    <property type="entry name" value="CxC1"/>
</dbReference>
<evidence type="ECO:0000256" key="1">
    <source>
        <dbReference type="SAM" id="Coils"/>
    </source>
</evidence>
<proteinExistence type="predicted"/>
<reference evidence="4 5" key="1">
    <citation type="journal article" date="2018" name="Evol. Lett.">
        <title>Horizontal gene cluster transfer increased hallucinogenic mushroom diversity.</title>
        <authorList>
            <person name="Reynolds H.T."/>
            <person name="Vijayakumar V."/>
            <person name="Gluck-Thaler E."/>
            <person name="Korotkin H.B."/>
            <person name="Matheny P.B."/>
            <person name="Slot J.C."/>
        </authorList>
    </citation>
    <scope>NUCLEOTIDE SEQUENCE [LARGE SCALE GENOMIC DNA]</scope>
    <source>
        <strain evidence="4 5">SRW20</strain>
    </source>
</reference>
<accession>A0A409WSN8</accession>
<keyword evidence="1" id="KW-0175">Coiled coil</keyword>
<feature type="region of interest" description="Disordered" evidence="2">
    <location>
        <begin position="1"/>
        <end position="38"/>
    </location>
</feature>
<feature type="compositionally biased region" description="Basic residues" evidence="2">
    <location>
        <begin position="1"/>
        <end position="10"/>
    </location>
</feature>
<dbReference type="InterPro" id="IPR040521">
    <property type="entry name" value="KDZ"/>
</dbReference>